<name>A0AA39I6R0_9BILA</name>
<accession>A0AA39I6R0</accession>
<reference evidence="3" key="1">
    <citation type="submission" date="2023-06" db="EMBL/GenBank/DDBJ databases">
        <title>Genomic analysis of the entomopathogenic nematode Steinernema hermaphroditum.</title>
        <authorList>
            <person name="Schwarz E.M."/>
            <person name="Heppert J.K."/>
            <person name="Baniya A."/>
            <person name="Schwartz H.T."/>
            <person name="Tan C.-H."/>
            <person name="Antoshechkin I."/>
            <person name="Sternberg P.W."/>
            <person name="Goodrich-Blair H."/>
            <person name="Dillman A.R."/>
        </authorList>
    </citation>
    <scope>NUCLEOTIDE SEQUENCE</scope>
    <source>
        <strain evidence="3">PS9179</strain>
        <tissue evidence="3">Whole animal</tissue>
    </source>
</reference>
<keyword evidence="2" id="KW-0472">Membrane</keyword>
<keyword evidence="4" id="KW-1185">Reference proteome</keyword>
<evidence type="ECO:0000256" key="1">
    <source>
        <dbReference type="SAM" id="MobiDB-lite"/>
    </source>
</evidence>
<evidence type="ECO:0000256" key="2">
    <source>
        <dbReference type="SAM" id="Phobius"/>
    </source>
</evidence>
<dbReference type="Proteomes" id="UP001175271">
    <property type="component" value="Unassembled WGS sequence"/>
</dbReference>
<feature type="region of interest" description="Disordered" evidence="1">
    <location>
        <begin position="83"/>
        <end position="127"/>
    </location>
</feature>
<protein>
    <submittedName>
        <fullName evidence="3">Uncharacterized protein</fullName>
    </submittedName>
</protein>
<feature type="compositionally biased region" description="Polar residues" evidence="1">
    <location>
        <begin position="113"/>
        <end position="127"/>
    </location>
</feature>
<evidence type="ECO:0000313" key="3">
    <source>
        <dbReference type="EMBL" id="KAK0417779.1"/>
    </source>
</evidence>
<gene>
    <name evidence="3" type="ORF">QR680_013207</name>
</gene>
<dbReference type="EMBL" id="JAUCMV010000002">
    <property type="protein sequence ID" value="KAK0417779.1"/>
    <property type="molecule type" value="Genomic_DNA"/>
</dbReference>
<organism evidence="3 4">
    <name type="scientific">Steinernema hermaphroditum</name>
    <dbReference type="NCBI Taxonomy" id="289476"/>
    <lineage>
        <taxon>Eukaryota</taxon>
        <taxon>Metazoa</taxon>
        <taxon>Ecdysozoa</taxon>
        <taxon>Nematoda</taxon>
        <taxon>Chromadorea</taxon>
        <taxon>Rhabditida</taxon>
        <taxon>Tylenchina</taxon>
        <taxon>Panagrolaimomorpha</taxon>
        <taxon>Strongyloidoidea</taxon>
        <taxon>Steinernematidae</taxon>
        <taxon>Steinernema</taxon>
    </lineage>
</organism>
<keyword evidence="2" id="KW-0812">Transmembrane</keyword>
<feature type="transmembrane region" description="Helical" evidence="2">
    <location>
        <begin position="34"/>
        <end position="59"/>
    </location>
</feature>
<proteinExistence type="predicted"/>
<sequence>MAASDEFLDLFAKEWLRERPVSELVAPYHVHNDFSVILFVSSALLAAFVASPLVFVFVVKTCFSQTDYPETLNLPIAARSRPIAESTDFEDSTESSREHSEATLVEFDPIGSQHGNSLNSTQYSEGG</sequence>
<dbReference type="AlphaFoldDB" id="A0AA39I6R0"/>
<evidence type="ECO:0000313" key="4">
    <source>
        <dbReference type="Proteomes" id="UP001175271"/>
    </source>
</evidence>
<keyword evidence="2" id="KW-1133">Transmembrane helix</keyword>
<comment type="caution">
    <text evidence="3">The sequence shown here is derived from an EMBL/GenBank/DDBJ whole genome shotgun (WGS) entry which is preliminary data.</text>
</comment>